<dbReference type="SUPFAM" id="SSF74653">
    <property type="entry name" value="TolA/TonB C-terminal domain"/>
    <property type="match status" value="1"/>
</dbReference>
<evidence type="ECO:0000313" key="2">
    <source>
        <dbReference type="EMBL" id="MEI4551955.1"/>
    </source>
</evidence>
<organism evidence="2 3">
    <name type="scientific">Pseudoalteromonas spongiae</name>
    <dbReference type="NCBI Taxonomy" id="298657"/>
    <lineage>
        <taxon>Bacteria</taxon>
        <taxon>Pseudomonadati</taxon>
        <taxon>Pseudomonadota</taxon>
        <taxon>Gammaproteobacteria</taxon>
        <taxon>Alteromonadales</taxon>
        <taxon>Pseudoalteromonadaceae</taxon>
        <taxon>Pseudoalteromonas</taxon>
    </lineage>
</organism>
<dbReference type="Proteomes" id="UP001382455">
    <property type="component" value="Unassembled WGS sequence"/>
</dbReference>
<name>A0ABU8EY97_9GAMM</name>
<reference evidence="2 3" key="1">
    <citation type="submission" date="2023-12" db="EMBL/GenBank/DDBJ databases">
        <title>Friends and Foes: Symbiotic and Algicidal bacterial influence on Karenia brevis blooms.</title>
        <authorList>
            <person name="Fei C."/>
            <person name="Mohamed A.R."/>
            <person name="Booker A."/>
            <person name="Arshad M."/>
            <person name="Klass S."/>
            <person name="Ahn S."/>
            <person name="Gilbert P.M."/>
            <person name="Heil C.A."/>
            <person name="Martinez J.M."/>
            <person name="Amin S.A."/>
        </authorList>
    </citation>
    <scope>NUCLEOTIDE SEQUENCE [LARGE SCALE GENOMIC DNA]</scope>
    <source>
        <strain evidence="2 3">CE15</strain>
    </source>
</reference>
<feature type="domain" description="TonB C-terminal" evidence="1">
    <location>
        <begin position="151"/>
        <end position="207"/>
    </location>
</feature>
<keyword evidence="3" id="KW-1185">Reference proteome</keyword>
<gene>
    <name evidence="2" type="ORF">WAE96_19925</name>
</gene>
<accession>A0ABU8EY97</accession>
<dbReference type="Gene3D" id="3.30.1150.10">
    <property type="match status" value="1"/>
</dbReference>
<evidence type="ECO:0000259" key="1">
    <source>
        <dbReference type="Pfam" id="PF03544"/>
    </source>
</evidence>
<sequence>MKKVTSHSIAMLVAFAILTSALSLVMLSRFLTTGVQKSLTVRNIETMSLPPPPPPPPPMTQPQVDTPTIAISASGEGPQITMSLVKPEVTYTQQPIDITFQVDDINWSDSLDVDWQAFGLSDLDSLPRSLANLKFNVPKKIRRSGVKRFDIVLDVLINEQGKVTLIDIKENPFPSFKKEIKRIVKIARFTPPKKNGENVKARFNWPIEVETI</sequence>
<protein>
    <submittedName>
        <fullName evidence="2">Energy transducer TonB</fullName>
    </submittedName>
</protein>
<dbReference type="InterPro" id="IPR037682">
    <property type="entry name" value="TonB_C"/>
</dbReference>
<proteinExistence type="predicted"/>
<dbReference type="EMBL" id="JBAWKS010000002">
    <property type="protein sequence ID" value="MEI4551955.1"/>
    <property type="molecule type" value="Genomic_DNA"/>
</dbReference>
<evidence type="ECO:0000313" key="3">
    <source>
        <dbReference type="Proteomes" id="UP001382455"/>
    </source>
</evidence>
<comment type="caution">
    <text evidence="2">The sequence shown here is derived from an EMBL/GenBank/DDBJ whole genome shotgun (WGS) entry which is preliminary data.</text>
</comment>
<dbReference type="Pfam" id="PF03544">
    <property type="entry name" value="TonB_C"/>
    <property type="match status" value="1"/>
</dbReference>
<dbReference type="RefSeq" id="WP_336436839.1">
    <property type="nucleotide sequence ID" value="NZ_JBAWKS010000002.1"/>
</dbReference>